<dbReference type="EMBL" id="CP032348">
    <property type="protein sequence ID" value="QCO19133.1"/>
    <property type="molecule type" value="Genomic_DNA"/>
</dbReference>
<accession>A0A4D8RFB5</accession>
<evidence type="ECO:0000313" key="1">
    <source>
        <dbReference type="EMBL" id="QCO19133.1"/>
    </source>
</evidence>
<reference evidence="1 2" key="1">
    <citation type="submission" date="2018-09" db="EMBL/GenBank/DDBJ databases">
        <title>Whole genome based analysis of evolution and adaptive divergence in Indian and Brazilian strains of Azospirillum brasilense.</title>
        <authorList>
            <person name="Singh C."/>
            <person name="Tripathi A.K."/>
        </authorList>
    </citation>
    <scope>NUCLEOTIDE SEQUENCE [LARGE SCALE GENOMIC DNA]</scope>
    <source>
        <strain evidence="1 2">MTCC4039</strain>
        <plasmid evidence="1 2">p4</plasmid>
    </source>
</reference>
<geneLocation type="plasmid" evidence="1">
    <name>p4</name>
</geneLocation>
<dbReference type="AlphaFoldDB" id="A0A4D8RFB5"/>
<keyword evidence="1" id="KW-0614">Plasmid</keyword>
<proteinExistence type="predicted"/>
<protein>
    <submittedName>
        <fullName evidence="1">Uncharacterized protein</fullName>
    </submittedName>
</protein>
<dbReference type="Proteomes" id="UP000298693">
    <property type="component" value="Plasmid p4"/>
</dbReference>
<sequence length="62" mass="6478">MGADEVGVSVMASIASTCILVCHYEQRLTRGSGGECADESGSRSIMVGLADFPLNGIKRAFL</sequence>
<organism evidence="1 2">
    <name type="scientific">Azospirillum brasilense</name>
    <dbReference type="NCBI Taxonomy" id="192"/>
    <lineage>
        <taxon>Bacteria</taxon>
        <taxon>Pseudomonadati</taxon>
        <taxon>Pseudomonadota</taxon>
        <taxon>Alphaproteobacteria</taxon>
        <taxon>Rhodospirillales</taxon>
        <taxon>Azospirillaceae</taxon>
        <taxon>Azospirillum</taxon>
    </lineage>
</organism>
<gene>
    <name evidence="1" type="ORF">D3869_28285</name>
</gene>
<name>A0A4D8RFB5_AZOBR</name>
<evidence type="ECO:0000313" key="2">
    <source>
        <dbReference type="Proteomes" id="UP000298693"/>
    </source>
</evidence>